<dbReference type="SUPFAM" id="SSF54211">
    <property type="entry name" value="Ribosomal protein S5 domain 2-like"/>
    <property type="match status" value="1"/>
</dbReference>
<keyword evidence="2" id="KW-0067">ATP-binding</keyword>
<feature type="domain" description="Galactokinase N-terminal" evidence="3">
    <location>
        <begin position="30"/>
        <end position="78"/>
    </location>
</feature>
<dbReference type="GO" id="GO:0005524">
    <property type="term" value="F:ATP binding"/>
    <property type="evidence" value="ECO:0007669"/>
    <property type="project" value="UniProtKB-KW"/>
</dbReference>
<protein>
    <submittedName>
        <fullName evidence="4">Galactokinase-like protein</fullName>
    </submittedName>
</protein>
<dbReference type="InterPro" id="IPR019741">
    <property type="entry name" value="Galactokinase_CS"/>
</dbReference>
<dbReference type="PROSITE" id="PS00106">
    <property type="entry name" value="GALACTOKINASE"/>
    <property type="match status" value="1"/>
</dbReference>
<dbReference type="InterPro" id="IPR019539">
    <property type="entry name" value="GalKase_N"/>
</dbReference>
<dbReference type="InterPro" id="IPR036554">
    <property type="entry name" value="GHMP_kinase_C_sf"/>
</dbReference>
<dbReference type="GO" id="GO:0006012">
    <property type="term" value="P:galactose metabolic process"/>
    <property type="evidence" value="ECO:0007669"/>
    <property type="project" value="InterPro"/>
</dbReference>
<organism evidence="4 5">
    <name type="scientific">Operophtera brumata</name>
    <name type="common">Winter moth</name>
    <name type="synonym">Phalaena brumata</name>
    <dbReference type="NCBI Taxonomy" id="104452"/>
    <lineage>
        <taxon>Eukaryota</taxon>
        <taxon>Metazoa</taxon>
        <taxon>Ecdysozoa</taxon>
        <taxon>Arthropoda</taxon>
        <taxon>Hexapoda</taxon>
        <taxon>Insecta</taxon>
        <taxon>Pterygota</taxon>
        <taxon>Neoptera</taxon>
        <taxon>Endopterygota</taxon>
        <taxon>Lepidoptera</taxon>
        <taxon>Glossata</taxon>
        <taxon>Ditrysia</taxon>
        <taxon>Geometroidea</taxon>
        <taxon>Geometridae</taxon>
        <taxon>Larentiinae</taxon>
        <taxon>Operophtera</taxon>
    </lineage>
</organism>
<evidence type="ECO:0000313" key="4">
    <source>
        <dbReference type="EMBL" id="KOB65332.1"/>
    </source>
</evidence>
<evidence type="ECO:0000256" key="2">
    <source>
        <dbReference type="ARBA" id="ARBA00022840"/>
    </source>
</evidence>
<keyword evidence="1" id="KW-0547">Nucleotide-binding</keyword>
<dbReference type="STRING" id="104452.A0A0L7KPX2"/>
<evidence type="ECO:0000313" key="5">
    <source>
        <dbReference type="Proteomes" id="UP000037510"/>
    </source>
</evidence>
<dbReference type="EMBL" id="JTDY01007269">
    <property type="protein sequence ID" value="KOB65332.1"/>
    <property type="molecule type" value="Genomic_DNA"/>
</dbReference>
<dbReference type="InterPro" id="IPR000705">
    <property type="entry name" value="Galactokinase"/>
</dbReference>
<dbReference type="PANTHER" id="PTHR10457">
    <property type="entry name" value="MEVALONATE KINASE/GALACTOKINASE"/>
    <property type="match status" value="1"/>
</dbReference>
<keyword evidence="4" id="KW-0808">Transferase</keyword>
<dbReference type="PANTHER" id="PTHR10457:SF7">
    <property type="entry name" value="GALACTOKINASE-RELATED"/>
    <property type="match status" value="1"/>
</dbReference>
<keyword evidence="5" id="KW-1185">Reference proteome</keyword>
<dbReference type="InterPro" id="IPR020568">
    <property type="entry name" value="Ribosomal_Su5_D2-typ_SF"/>
</dbReference>
<dbReference type="PRINTS" id="PR00473">
    <property type="entry name" value="GALCTOKINASE"/>
</dbReference>
<proteinExistence type="predicted"/>
<keyword evidence="4" id="KW-0418">Kinase</keyword>
<sequence length="300" mass="32921">MGYYRDGVDSQMTDAVPQGEAALLKQARDKFSSSYDRTPTVAAAAPGRVNLIGDHIDYCEGYVLPVALPFLTITVGAPNNTDQCRIISILATGEELQTSFPTPASSPLKPGSPAWANYVKGVVANFPGHKPRKTLAVSITSPCPFLSQSCAESEIVPEGRARVPRHAVRHHGPHQLTGSEYPQRCAQCQQAADRLGLPTLRGASIENLEDQIQRGAPADWQRVSSAPRQCHQAADRLGLPTLRGASIEDLEELKKQNCDELVLMRAKHVIEEISRTEEVAKRLKEKDLKRVRAYRTCHVQ</sequence>
<dbReference type="Gene3D" id="3.30.230.10">
    <property type="match status" value="1"/>
</dbReference>
<accession>A0A0L7KPX2</accession>
<dbReference type="GO" id="GO:0004335">
    <property type="term" value="F:galactokinase activity"/>
    <property type="evidence" value="ECO:0007669"/>
    <property type="project" value="InterPro"/>
</dbReference>
<gene>
    <name evidence="4" type="ORF">OBRU01_22885</name>
</gene>
<dbReference type="GO" id="GO:0005829">
    <property type="term" value="C:cytosol"/>
    <property type="evidence" value="ECO:0007669"/>
    <property type="project" value="TreeGrafter"/>
</dbReference>
<dbReference type="InterPro" id="IPR014721">
    <property type="entry name" value="Ribsml_uS5_D2-typ_fold_subgr"/>
</dbReference>
<dbReference type="PIRSF" id="PIRSF000530">
    <property type="entry name" value="Galactokinase"/>
    <property type="match status" value="1"/>
</dbReference>
<evidence type="ECO:0000259" key="3">
    <source>
        <dbReference type="Pfam" id="PF10509"/>
    </source>
</evidence>
<evidence type="ECO:0000256" key="1">
    <source>
        <dbReference type="ARBA" id="ARBA00022741"/>
    </source>
</evidence>
<comment type="caution">
    <text evidence="4">The sequence shown here is derived from an EMBL/GenBank/DDBJ whole genome shotgun (WGS) entry which is preliminary data.</text>
</comment>
<name>A0A0L7KPX2_OPEBR</name>
<dbReference type="SUPFAM" id="SSF55060">
    <property type="entry name" value="GHMP Kinase, C-terminal domain"/>
    <property type="match status" value="1"/>
</dbReference>
<dbReference type="AlphaFoldDB" id="A0A0L7KPX2"/>
<dbReference type="Gene3D" id="3.30.70.890">
    <property type="entry name" value="GHMP kinase, C-terminal domain"/>
    <property type="match status" value="2"/>
</dbReference>
<dbReference type="Pfam" id="PF10509">
    <property type="entry name" value="GalKase_gal_bdg"/>
    <property type="match status" value="1"/>
</dbReference>
<dbReference type="Proteomes" id="UP000037510">
    <property type="component" value="Unassembled WGS sequence"/>
</dbReference>
<dbReference type="InterPro" id="IPR006206">
    <property type="entry name" value="Mevalonate/galactokinase"/>
</dbReference>
<reference evidence="4 5" key="1">
    <citation type="journal article" date="2015" name="Genome Biol. Evol.">
        <title>The genome of winter moth (Operophtera brumata) provides a genomic perspective on sexual dimorphism and phenology.</title>
        <authorList>
            <person name="Derks M.F."/>
            <person name="Smit S."/>
            <person name="Salis L."/>
            <person name="Schijlen E."/>
            <person name="Bossers A."/>
            <person name="Mateman C."/>
            <person name="Pijl A.S."/>
            <person name="de Ridder D."/>
            <person name="Groenen M.A."/>
            <person name="Visser M.E."/>
            <person name="Megens H.J."/>
        </authorList>
    </citation>
    <scope>NUCLEOTIDE SEQUENCE [LARGE SCALE GENOMIC DNA]</scope>
    <source>
        <strain evidence="4">WM2013NL</strain>
        <tissue evidence="4">Head and thorax</tissue>
    </source>
</reference>